<organism evidence="2 3">
    <name type="scientific">Dunaliella salina</name>
    <name type="common">Green alga</name>
    <name type="synonym">Protococcus salinus</name>
    <dbReference type="NCBI Taxonomy" id="3046"/>
    <lineage>
        <taxon>Eukaryota</taxon>
        <taxon>Viridiplantae</taxon>
        <taxon>Chlorophyta</taxon>
        <taxon>core chlorophytes</taxon>
        <taxon>Chlorophyceae</taxon>
        <taxon>CS clade</taxon>
        <taxon>Chlamydomonadales</taxon>
        <taxon>Dunaliellaceae</taxon>
        <taxon>Dunaliella</taxon>
    </lineage>
</organism>
<evidence type="ECO:0000256" key="1">
    <source>
        <dbReference type="SAM" id="MobiDB-lite"/>
    </source>
</evidence>
<protein>
    <submittedName>
        <fullName evidence="2">Uncharacterized protein</fullName>
    </submittedName>
</protein>
<dbReference type="EMBL" id="MU070019">
    <property type="protein sequence ID" value="KAF5830655.1"/>
    <property type="molecule type" value="Genomic_DNA"/>
</dbReference>
<evidence type="ECO:0000313" key="3">
    <source>
        <dbReference type="Proteomes" id="UP000815325"/>
    </source>
</evidence>
<name>A0ABQ7G7S1_DUNSA</name>
<sequence length="65" mass="7254">MTDMEEMMGTVHMQEDMAEDSFGLTLGSGGATFQGEPLQPGEKLADADFFNQFDDDFNEQDMVPR</sequence>
<accession>A0ABQ7G7S1</accession>
<keyword evidence="3" id="KW-1185">Reference proteome</keyword>
<proteinExistence type="predicted"/>
<gene>
    <name evidence="2" type="ORF">DUNSADRAFT_14220</name>
</gene>
<reference evidence="2" key="1">
    <citation type="submission" date="2017-08" db="EMBL/GenBank/DDBJ databases">
        <authorList>
            <person name="Polle J.E."/>
            <person name="Barry K."/>
            <person name="Cushman J."/>
            <person name="Schmutz J."/>
            <person name="Tran D."/>
            <person name="Hathwaick L.T."/>
            <person name="Yim W.C."/>
            <person name="Jenkins J."/>
            <person name="Mckie-Krisberg Z.M."/>
            <person name="Prochnik S."/>
            <person name="Lindquist E."/>
            <person name="Dockter R.B."/>
            <person name="Adam C."/>
            <person name="Molina H."/>
            <person name="Bunkerborg J."/>
            <person name="Jin E."/>
            <person name="Buchheim M."/>
            <person name="Magnuson J."/>
        </authorList>
    </citation>
    <scope>NUCLEOTIDE SEQUENCE</scope>
    <source>
        <strain evidence="2">CCAP 19/18</strain>
    </source>
</reference>
<comment type="caution">
    <text evidence="2">The sequence shown here is derived from an EMBL/GenBank/DDBJ whole genome shotgun (WGS) entry which is preliminary data.</text>
</comment>
<dbReference type="Proteomes" id="UP000815325">
    <property type="component" value="Unassembled WGS sequence"/>
</dbReference>
<feature type="region of interest" description="Disordered" evidence="1">
    <location>
        <begin position="22"/>
        <end position="41"/>
    </location>
</feature>
<evidence type="ECO:0000313" key="2">
    <source>
        <dbReference type="EMBL" id="KAF5830655.1"/>
    </source>
</evidence>